<feature type="compositionally biased region" description="Low complexity" evidence="5">
    <location>
        <begin position="29"/>
        <end position="46"/>
    </location>
</feature>
<feature type="region of interest" description="Disordered" evidence="5">
    <location>
        <begin position="1"/>
        <end position="59"/>
    </location>
</feature>
<comment type="function">
    <text evidence="3">Variable subunit of the ferredoxin-thioredoxin reductase (FTR), which catalyzes the two-electron reduction of thioredoxins by the electrons provided by reduced ferredoxin.</text>
</comment>
<dbReference type="Gene3D" id="2.30.30.50">
    <property type="match status" value="1"/>
</dbReference>
<evidence type="ECO:0000313" key="7">
    <source>
        <dbReference type="EMBL" id="GFA70326.1"/>
    </source>
</evidence>
<dbReference type="PANTHER" id="PTHR46937">
    <property type="entry name" value="FERREDOXIN-THIOREDOXIN REDUCTASE, VARIABLE CHAIN"/>
    <property type="match status" value="1"/>
</dbReference>
<dbReference type="InterPro" id="IPR008990">
    <property type="entry name" value="Elect_transpt_acc-like_dom_sf"/>
</dbReference>
<organism evidence="7">
    <name type="scientific">Tanacetum cinerariifolium</name>
    <name type="common">Dalmatian daisy</name>
    <name type="synonym">Chrysanthemum cinerariifolium</name>
    <dbReference type="NCBI Taxonomy" id="118510"/>
    <lineage>
        <taxon>Eukaryota</taxon>
        <taxon>Viridiplantae</taxon>
        <taxon>Streptophyta</taxon>
        <taxon>Embryophyta</taxon>
        <taxon>Tracheophyta</taxon>
        <taxon>Spermatophyta</taxon>
        <taxon>Magnoliopsida</taxon>
        <taxon>eudicotyledons</taxon>
        <taxon>Gunneridae</taxon>
        <taxon>Pentapetalae</taxon>
        <taxon>asterids</taxon>
        <taxon>campanulids</taxon>
        <taxon>Asterales</taxon>
        <taxon>Asteraceae</taxon>
        <taxon>Asteroideae</taxon>
        <taxon>Anthemideae</taxon>
        <taxon>Anthemidinae</taxon>
        <taxon>Tanacetum</taxon>
    </lineage>
</organism>
<name>A0A699K1F0_TANCI</name>
<accession>A0A699K1F0</accession>
<protein>
    <submittedName>
        <fullName evidence="7">Ferredoxin-thioredoxin reductase, variable chain-like</fullName>
    </submittedName>
</protein>
<evidence type="ECO:0000259" key="6">
    <source>
        <dbReference type="Pfam" id="PF02941"/>
    </source>
</evidence>
<comment type="similarity">
    <text evidence="4">Belongs to the ferredoxin thioredoxin reductase alpha subunit family.</text>
</comment>
<dbReference type="SUPFAM" id="SSF50090">
    <property type="entry name" value="Electron transport accessory proteins"/>
    <property type="match status" value="1"/>
</dbReference>
<keyword evidence="1" id="KW-0560">Oxidoreductase</keyword>
<feature type="compositionally biased region" description="Polar residues" evidence="5">
    <location>
        <begin position="47"/>
        <end position="56"/>
    </location>
</feature>
<feature type="domain" description="Ferredoxin thioredoxin reductase alpha chain" evidence="6">
    <location>
        <begin position="61"/>
        <end position="135"/>
    </location>
</feature>
<dbReference type="InterPro" id="IPR044166">
    <property type="entry name" value="FTRV"/>
</dbReference>
<comment type="subunit">
    <text evidence="2">Heterodimer of subunit A (variable subunit) and subunit B (catalytic subunit). Heterodimeric FTR forms a complex with ferredoxin and thioredoxin.</text>
</comment>
<comment type="caution">
    <text evidence="7">The sequence shown here is derived from an EMBL/GenBank/DDBJ whole genome shotgun (WGS) entry which is preliminary data.</text>
</comment>
<dbReference type="AlphaFoldDB" id="A0A699K1F0"/>
<dbReference type="PANTHER" id="PTHR46937:SF4">
    <property type="entry name" value="FERREDOXIN-THIOREDOXIN REDUCTASE SUBUNIT A1, CHLOROPLASTIC"/>
    <property type="match status" value="1"/>
</dbReference>
<dbReference type="Pfam" id="PF02941">
    <property type="entry name" value="FeThRed_A"/>
    <property type="match status" value="1"/>
</dbReference>
<feature type="compositionally biased region" description="Low complexity" evidence="5">
    <location>
        <begin position="12"/>
        <end position="21"/>
    </location>
</feature>
<evidence type="ECO:0000256" key="2">
    <source>
        <dbReference type="ARBA" id="ARBA00026011"/>
    </source>
</evidence>
<dbReference type="EMBL" id="BKCJ010471905">
    <property type="protein sequence ID" value="GFA70326.1"/>
    <property type="molecule type" value="Genomic_DNA"/>
</dbReference>
<evidence type="ECO:0000256" key="4">
    <source>
        <dbReference type="ARBA" id="ARBA00034490"/>
    </source>
</evidence>
<gene>
    <name evidence="7" type="ORF">Tci_642298</name>
</gene>
<sequence>MKHRHIPPNSLTFTNPNITNPKPNPHRLTITVTTATSSDSTTIINTPKPQSSQGGKNSVKVGARVRVKVPLKVYHVPKVSEVELNGKEGKIKENIAVWKGKYISASFPIKVEFFEVLEGRGNAPVKFFAHLKQDEFEYID</sequence>
<reference evidence="7" key="1">
    <citation type="journal article" date="2019" name="Sci. Rep.">
        <title>Draft genome of Tanacetum cinerariifolium, the natural source of mosquito coil.</title>
        <authorList>
            <person name="Yamashiro T."/>
            <person name="Shiraishi A."/>
            <person name="Satake H."/>
            <person name="Nakayama K."/>
        </authorList>
    </citation>
    <scope>NUCLEOTIDE SEQUENCE</scope>
</reference>
<dbReference type="InterPro" id="IPR004207">
    <property type="entry name" value="Fd_thioredoxin_Rdtase_alpha"/>
</dbReference>
<evidence type="ECO:0000256" key="3">
    <source>
        <dbReference type="ARBA" id="ARBA00034474"/>
    </source>
</evidence>
<dbReference type="GO" id="GO:0016491">
    <property type="term" value="F:oxidoreductase activity"/>
    <property type="evidence" value="ECO:0007669"/>
    <property type="project" value="UniProtKB-KW"/>
</dbReference>
<evidence type="ECO:0000256" key="1">
    <source>
        <dbReference type="ARBA" id="ARBA00023002"/>
    </source>
</evidence>
<proteinExistence type="inferred from homology"/>
<evidence type="ECO:0000256" key="5">
    <source>
        <dbReference type="SAM" id="MobiDB-lite"/>
    </source>
</evidence>
<dbReference type="GO" id="GO:0015979">
    <property type="term" value="P:photosynthesis"/>
    <property type="evidence" value="ECO:0007669"/>
    <property type="project" value="InterPro"/>
</dbReference>